<evidence type="ECO:0000313" key="2">
    <source>
        <dbReference type="Proteomes" id="UP000189940"/>
    </source>
</evidence>
<dbReference type="OrthoDB" id="9800945at2"/>
<dbReference type="Proteomes" id="UP000189940">
    <property type="component" value="Unassembled WGS sequence"/>
</dbReference>
<sequence>MSEEETGWPALPYGNWAETCSALHLWTQIVGKYRLAHTPWVNHSWHATLYVTPRGLTTGMVPDGKSAITLTFDFHDHALIAETADMRESFPLEAMSVADFLSRTITLVERLGGRMDIHGVPNEIPDAKPFAQDTASRPYDRKAVERFHRALVQIDRVFARFRTGYLGKVSPVHLFWGSFDLAVTRFSGRKAPLHPGGIPALPDSITQEAYSHEVSSAGFWPGGGGVNEAMFYSYAYPVPDGFAGRSVKPAAARFDQKLGEFLLPYESVRTSADPQEDLTSFLQSTYEAAADLAGWNRQALECDFGIPRIPTGHSEAHHNPSPISKNQI</sequence>
<evidence type="ECO:0008006" key="3">
    <source>
        <dbReference type="Google" id="ProtNLM"/>
    </source>
</evidence>
<dbReference type="AlphaFoldDB" id="A0A1V4I1H8"/>
<keyword evidence="2" id="KW-1185">Reference proteome</keyword>
<proteinExistence type="predicted"/>
<dbReference type="InterPro" id="IPR046038">
    <property type="entry name" value="DUF5996"/>
</dbReference>
<evidence type="ECO:0000313" key="1">
    <source>
        <dbReference type="EMBL" id="OPH83969.1"/>
    </source>
</evidence>
<name>A0A1V4I1H8_NITVU</name>
<reference evidence="1 2" key="1">
    <citation type="submission" date="2017-02" db="EMBL/GenBank/DDBJ databases">
        <title>Genome sequence of the nitrite-oxidizing bacterium Nitrobacter vulgaris strain Ab1.</title>
        <authorList>
            <person name="Mellbye B.L."/>
            <person name="Davis E.W."/>
            <person name="Spieck E."/>
            <person name="Chang J.H."/>
            <person name="Bottomley P.J."/>
            <person name="Sayavedra-Soto L.A."/>
        </authorList>
    </citation>
    <scope>NUCLEOTIDE SEQUENCE [LARGE SCALE GENOMIC DNA]</scope>
    <source>
        <strain evidence="1 2">Ab1</strain>
    </source>
</reference>
<organism evidence="1 2">
    <name type="scientific">Nitrobacter vulgaris</name>
    <dbReference type="NCBI Taxonomy" id="29421"/>
    <lineage>
        <taxon>Bacteria</taxon>
        <taxon>Pseudomonadati</taxon>
        <taxon>Pseudomonadota</taxon>
        <taxon>Alphaproteobacteria</taxon>
        <taxon>Hyphomicrobiales</taxon>
        <taxon>Nitrobacteraceae</taxon>
        <taxon>Nitrobacter</taxon>
    </lineage>
</organism>
<dbReference type="Pfam" id="PF19459">
    <property type="entry name" value="DUF5996"/>
    <property type="match status" value="1"/>
</dbReference>
<dbReference type="EMBL" id="MWPQ01000018">
    <property type="protein sequence ID" value="OPH83969.1"/>
    <property type="molecule type" value="Genomic_DNA"/>
</dbReference>
<comment type="caution">
    <text evidence="1">The sequence shown here is derived from an EMBL/GenBank/DDBJ whole genome shotgun (WGS) entry which is preliminary data.</text>
</comment>
<gene>
    <name evidence="1" type="ORF">B2M20_04230</name>
</gene>
<accession>A0A1V4I1H8</accession>
<dbReference type="RefSeq" id="WP_079445842.1">
    <property type="nucleotide sequence ID" value="NZ_MWPQ01000018.1"/>
</dbReference>
<dbReference type="STRING" id="29421.B2M20_04230"/>
<protein>
    <recommendedName>
        <fullName evidence="3">Ava_C0101 and related proteins</fullName>
    </recommendedName>
</protein>